<protein>
    <submittedName>
        <fullName evidence="2">Uncharacterized protein</fullName>
    </submittedName>
</protein>
<dbReference type="AlphaFoldDB" id="A0A1A8TA35"/>
<evidence type="ECO:0000313" key="2">
    <source>
        <dbReference type="EMBL" id="SBS28307.1"/>
    </source>
</evidence>
<organism evidence="2 3">
    <name type="scientific">Marinomonas spartinae</name>
    <dbReference type="NCBI Taxonomy" id="1792290"/>
    <lineage>
        <taxon>Bacteria</taxon>
        <taxon>Pseudomonadati</taxon>
        <taxon>Pseudomonadota</taxon>
        <taxon>Gammaproteobacteria</taxon>
        <taxon>Oceanospirillales</taxon>
        <taxon>Oceanospirillaceae</taxon>
        <taxon>Marinomonas</taxon>
    </lineage>
</organism>
<feature type="transmembrane region" description="Helical" evidence="1">
    <location>
        <begin position="78"/>
        <end position="101"/>
    </location>
</feature>
<keyword evidence="1" id="KW-0472">Membrane</keyword>
<name>A0A1A8TA35_9GAMM</name>
<evidence type="ECO:0000256" key="1">
    <source>
        <dbReference type="SAM" id="Phobius"/>
    </source>
</evidence>
<dbReference type="Proteomes" id="UP000092544">
    <property type="component" value="Unassembled WGS sequence"/>
</dbReference>
<dbReference type="EMBL" id="FLOB01000002">
    <property type="protein sequence ID" value="SBS28307.1"/>
    <property type="molecule type" value="Genomic_DNA"/>
</dbReference>
<feature type="transmembrane region" description="Helical" evidence="1">
    <location>
        <begin position="107"/>
        <end position="127"/>
    </location>
</feature>
<sequence>MNRINHKAVILVFLLQLLVGFLWYSAAPSSLLTSGQSAAPLPNPKTVVFFCLAAFVYVYFTAWLLVKMKIPSSFSMMLVIVGVWVCCVLPNFVFISVYLHLTESTSVYLLSFGAISCLISSIVLPLWRSSRSIFKG</sequence>
<keyword evidence="3" id="KW-1185">Reference proteome</keyword>
<keyword evidence="1" id="KW-0812">Transmembrane</keyword>
<gene>
    <name evidence="2" type="ORF">MSP8886_01118</name>
</gene>
<proteinExistence type="predicted"/>
<accession>A0A1A8TA35</accession>
<evidence type="ECO:0000313" key="3">
    <source>
        <dbReference type="Proteomes" id="UP000092544"/>
    </source>
</evidence>
<feature type="transmembrane region" description="Helical" evidence="1">
    <location>
        <begin position="47"/>
        <end position="66"/>
    </location>
</feature>
<keyword evidence="1" id="KW-1133">Transmembrane helix</keyword>
<reference evidence="2 3" key="1">
    <citation type="submission" date="2016-06" db="EMBL/GenBank/DDBJ databases">
        <authorList>
            <person name="Kjaerup R.B."/>
            <person name="Dalgaard T.S."/>
            <person name="Juul-Madsen H.R."/>
        </authorList>
    </citation>
    <scope>NUCLEOTIDE SEQUENCE [LARGE SCALE GENOMIC DNA]</scope>
    <source>
        <strain evidence="2 3">CECT 8886</strain>
    </source>
</reference>
<dbReference type="STRING" id="1792290.MSP8886_01118"/>
<dbReference type="OrthoDB" id="6105340at2"/>